<dbReference type="RefSeq" id="WP_108673478.1">
    <property type="nucleotide sequence ID" value="NZ_CP025989.1"/>
</dbReference>
<dbReference type="EC" id="5.4.99.-" evidence="8"/>
<accession>A0A2U8BSZ5</accession>
<proteinExistence type="inferred from homology"/>
<comment type="similarity">
    <text evidence="3 8">Belongs to the pseudouridine synthase RluA family.</text>
</comment>
<keyword evidence="4 8" id="KW-0413">Isomerase</keyword>
<protein>
    <recommendedName>
        <fullName evidence="8">Pseudouridine synthase</fullName>
        <ecNumber evidence="8">5.4.99.-</ecNumber>
    </recommendedName>
</protein>
<comment type="catalytic activity">
    <reaction evidence="5">
        <text>uridine(1911/1915/1917) in 23S rRNA = pseudouridine(1911/1915/1917) in 23S rRNA</text>
        <dbReference type="Rhea" id="RHEA:42524"/>
        <dbReference type="Rhea" id="RHEA-COMP:10097"/>
        <dbReference type="Rhea" id="RHEA-COMP:10098"/>
        <dbReference type="ChEBI" id="CHEBI:65314"/>
        <dbReference type="ChEBI" id="CHEBI:65315"/>
        <dbReference type="EC" id="5.4.99.23"/>
    </reaction>
</comment>
<dbReference type="InterPro" id="IPR006145">
    <property type="entry name" value="PsdUridine_synth_RsuA/RluA"/>
</dbReference>
<reference evidence="10 11" key="1">
    <citation type="journal article" date="2018" name="Genome Biol. Evol.">
        <title>The Genome Sequence of "Candidatus Fokinia solitaria": Insights on Reductive Evolution in Rickettsiales.</title>
        <authorList>
            <person name="Floriano A.M."/>
            <person name="Castelli M."/>
            <person name="Krenek S."/>
            <person name="Berendonk T.U."/>
            <person name="Bazzocchi C."/>
            <person name="Petroni G."/>
            <person name="Sassera D."/>
        </authorList>
    </citation>
    <scope>NUCLEOTIDE SEQUENCE [LARGE SCALE GENOMIC DNA]</scope>
    <source>
        <strain evidence="10">Rio ETE_ALG 3VII</strain>
    </source>
</reference>
<dbReference type="InterPro" id="IPR036986">
    <property type="entry name" value="S4_RNA-bd_sf"/>
</dbReference>
<dbReference type="PANTHER" id="PTHR21600">
    <property type="entry name" value="MITOCHONDRIAL RNA PSEUDOURIDINE SYNTHASE"/>
    <property type="match status" value="1"/>
</dbReference>
<keyword evidence="11" id="KW-1185">Reference proteome</keyword>
<dbReference type="KEGG" id="fso:Fsol_00695"/>
<dbReference type="GO" id="GO:0000455">
    <property type="term" value="P:enzyme-directed rRNA pseudouridine synthesis"/>
    <property type="evidence" value="ECO:0007669"/>
    <property type="project" value="TreeGrafter"/>
</dbReference>
<keyword evidence="7" id="KW-0694">RNA-binding</keyword>
<name>A0A2U8BSZ5_9RICK</name>
<evidence type="ECO:0000256" key="5">
    <source>
        <dbReference type="ARBA" id="ARBA00036882"/>
    </source>
</evidence>
<dbReference type="Gene3D" id="3.10.290.10">
    <property type="entry name" value="RNA-binding S4 domain"/>
    <property type="match status" value="1"/>
</dbReference>
<dbReference type="PANTHER" id="PTHR21600:SF44">
    <property type="entry name" value="RIBOSOMAL LARGE SUBUNIT PSEUDOURIDINE SYNTHASE D"/>
    <property type="match status" value="1"/>
</dbReference>
<sequence length="364" mass="41258">MSVCRLCVDDDSVGERIDTFIFHNIEALSAYDNVLYSRNSVQNLIAYGCVSCNESVILKSSYRVRKNDVIQISFTAKDYAANIVTAKKSINDVFAEYDIRLLYEDEHFLAIDKPANLVVHHGAGTSKLITLTDILSHVADLQLSFNESFRAGIVHRLDKDTSGVMLIAKTEVFHNKISDKIQNKEVRRKYICFVHGMPIPPVMKLTSYIAKDRCASSVKMKSTDDESGKYAVTNYRLLGSIFDVLSAIECELETGRTHQIRVHMSEHGHPIIGDLIYSKERCIKHLIMKLQKCANKSDMSDMNATEIIDETINELTRVRRQLLHSKAISFVHPITHQHLIIKAQLRDDMLKLATCTISPSYSEF</sequence>
<evidence type="ECO:0000256" key="1">
    <source>
        <dbReference type="ARBA" id="ARBA00000381"/>
    </source>
</evidence>
<dbReference type="InterPro" id="IPR006224">
    <property type="entry name" value="PsdUridine_synth_RluA-like_CS"/>
</dbReference>
<dbReference type="GO" id="GO:0160140">
    <property type="term" value="F:23S rRNA pseudouridine(1911/1915/1917) synthase activity"/>
    <property type="evidence" value="ECO:0007669"/>
    <property type="project" value="UniProtKB-EC"/>
</dbReference>
<evidence type="ECO:0000256" key="3">
    <source>
        <dbReference type="ARBA" id="ARBA00010876"/>
    </source>
</evidence>
<dbReference type="Gene3D" id="3.30.2350.10">
    <property type="entry name" value="Pseudouridine synthase"/>
    <property type="match status" value="1"/>
</dbReference>
<dbReference type="Pfam" id="PF00849">
    <property type="entry name" value="PseudoU_synth_2"/>
    <property type="match status" value="1"/>
</dbReference>
<dbReference type="CDD" id="cd02869">
    <property type="entry name" value="PseudoU_synth_RluA_like"/>
    <property type="match status" value="1"/>
</dbReference>
<dbReference type="EMBL" id="CP025989">
    <property type="protein sequence ID" value="AWD33471.1"/>
    <property type="molecule type" value="Genomic_DNA"/>
</dbReference>
<feature type="domain" description="Pseudouridine synthase RsuA/RluA-like" evidence="9">
    <location>
        <begin position="107"/>
        <end position="265"/>
    </location>
</feature>
<dbReference type="OrthoDB" id="9807829at2"/>
<dbReference type="SUPFAM" id="SSF55174">
    <property type="entry name" value="Alpha-L RNA-binding motif"/>
    <property type="match status" value="1"/>
</dbReference>
<evidence type="ECO:0000259" key="9">
    <source>
        <dbReference type="Pfam" id="PF00849"/>
    </source>
</evidence>
<dbReference type="Proteomes" id="UP000244519">
    <property type="component" value="Chromosome"/>
</dbReference>
<comment type="catalytic activity">
    <reaction evidence="1">
        <text>uridine(955/2504/2580) in 23S rRNA = pseudouridine(955/2504/2580) in 23S rRNA</text>
        <dbReference type="Rhea" id="RHEA:42528"/>
        <dbReference type="Rhea" id="RHEA-COMP:10099"/>
        <dbReference type="Rhea" id="RHEA-COMP:10100"/>
        <dbReference type="ChEBI" id="CHEBI:65314"/>
        <dbReference type="ChEBI" id="CHEBI:65315"/>
        <dbReference type="EC" id="5.4.99.24"/>
    </reaction>
</comment>
<comment type="function">
    <text evidence="2">Responsible for synthesis of pseudouridine from uracil at positions 955, 2504 and 2580 in 23S ribosomal RNA.</text>
</comment>
<organism evidence="10 11">
    <name type="scientific">Candidatus Fokinia solitaria</name>
    <dbReference type="NCBI Taxonomy" id="1802984"/>
    <lineage>
        <taxon>Bacteria</taxon>
        <taxon>Pseudomonadati</taxon>
        <taxon>Pseudomonadota</taxon>
        <taxon>Alphaproteobacteria</taxon>
        <taxon>Rickettsiales</taxon>
        <taxon>Candidatus Midichloriaceae</taxon>
        <taxon>Candidatus Fokinia</taxon>
    </lineage>
</organism>
<evidence type="ECO:0000256" key="8">
    <source>
        <dbReference type="RuleBase" id="RU362028"/>
    </source>
</evidence>
<dbReference type="InterPro" id="IPR050188">
    <property type="entry name" value="RluA_PseudoU_synthase"/>
</dbReference>
<evidence type="ECO:0000313" key="10">
    <source>
        <dbReference type="EMBL" id="AWD33471.1"/>
    </source>
</evidence>
<evidence type="ECO:0000313" key="11">
    <source>
        <dbReference type="Proteomes" id="UP000244519"/>
    </source>
</evidence>
<dbReference type="InterPro" id="IPR020103">
    <property type="entry name" value="PsdUridine_synth_cat_dom_sf"/>
</dbReference>
<dbReference type="NCBIfam" id="TIGR00005">
    <property type="entry name" value="rluA_subfam"/>
    <property type="match status" value="1"/>
</dbReference>
<evidence type="ECO:0000256" key="7">
    <source>
        <dbReference type="PROSITE-ProRule" id="PRU00182"/>
    </source>
</evidence>
<dbReference type="PROSITE" id="PS50889">
    <property type="entry name" value="S4"/>
    <property type="match status" value="1"/>
</dbReference>
<evidence type="ECO:0000256" key="4">
    <source>
        <dbReference type="ARBA" id="ARBA00023235"/>
    </source>
</evidence>
<feature type="active site" evidence="6">
    <location>
        <position position="158"/>
    </location>
</feature>
<gene>
    <name evidence="10" type="ORF">Fsol_00695</name>
</gene>
<evidence type="ECO:0000256" key="2">
    <source>
        <dbReference type="ARBA" id="ARBA00002876"/>
    </source>
</evidence>
<dbReference type="AlphaFoldDB" id="A0A2U8BSZ5"/>
<dbReference type="PROSITE" id="PS01129">
    <property type="entry name" value="PSI_RLU"/>
    <property type="match status" value="1"/>
</dbReference>
<dbReference type="GO" id="GO:0003723">
    <property type="term" value="F:RNA binding"/>
    <property type="evidence" value="ECO:0007669"/>
    <property type="project" value="UniProtKB-KW"/>
</dbReference>
<dbReference type="InterPro" id="IPR006225">
    <property type="entry name" value="PsdUridine_synth_RluC/D"/>
</dbReference>
<comment type="catalytic activity">
    <reaction evidence="8">
        <text>a uridine in RNA = a pseudouridine in RNA</text>
        <dbReference type="Rhea" id="RHEA:48348"/>
        <dbReference type="Rhea" id="RHEA-COMP:12068"/>
        <dbReference type="Rhea" id="RHEA-COMP:12069"/>
        <dbReference type="ChEBI" id="CHEBI:65314"/>
        <dbReference type="ChEBI" id="CHEBI:65315"/>
    </reaction>
</comment>
<dbReference type="CDD" id="cd00165">
    <property type="entry name" value="S4"/>
    <property type="match status" value="1"/>
</dbReference>
<evidence type="ECO:0000256" key="6">
    <source>
        <dbReference type="PIRSR" id="PIRSR606225-1"/>
    </source>
</evidence>
<dbReference type="SUPFAM" id="SSF55120">
    <property type="entry name" value="Pseudouridine synthase"/>
    <property type="match status" value="1"/>
</dbReference>